<keyword evidence="7" id="KW-0472">Membrane</keyword>
<feature type="active site" evidence="5">
    <location>
        <position position="104"/>
    </location>
</feature>
<evidence type="ECO:0000259" key="9">
    <source>
        <dbReference type="PROSITE" id="PS51767"/>
    </source>
</evidence>
<dbReference type="PROSITE" id="PS00141">
    <property type="entry name" value="ASP_PROTEASE"/>
    <property type="match status" value="1"/>
</dbReference>
<keyword evidence="7" id="KW-1133">Transmembrane helix</keyword>
<evidence type="ECO:0000256" key="5">
    <source>
        <dbReference type="PIRSR" id="PIRSR601461-1"/>
    </source>
</evidence>
<evidence type="ECO:0000313" key="10">
    <source>
        <dbReference type="EMBL" id="CDW73902.1"/>
    </source>
</evidence>
<dbReference type="InterPro" id="IPR033121">
    <property type="entry name" value="PEPTIDASE_A1"/>
</dbReference>
<keyword evidence="8" id="KW-0732">Signal</keyword>
<keyword evidence="2 6" id="KW-0645">Protease</keyword>
<dbReference type="InterPro" id="IPR001461">
    <property type="entry name" value="Aspartic_peptidase_A1"/>
</dbReference>
<evidence type="ECO:0000256" key="4">
    <source>
        <dbReference type="ARBA" id="ARBA00022801"/>
    </source>
</evidence>
<reference evidence="10 11" key="1">
    <citation type="submission" date="2014-06" db="EMBL/GenBank/DDBJ databases">
        <authorList>
            <person name="Swart Estienne"/>
        </authorList>
    </citation>
    <scope>NUCLEOTIDE SEQUENCE [LARGE SCALE GENOMIC DNA]</scope>
    <source>
        <strain evidence="10 11">130c</strain>
    </source>
</reference>
<dbReference type="EMBL" id="CCKQ01002795">
    <property type="protein sequence ID" value="CDW73902.1"/>
    <property type="molecule type" value="Genomic_DNA"/>
</dbReference>
<dbReference type="OMA" id="FGENRVG"/>
<dbReference type="AlphaFoldDB" id="A0A077ZXF0"/>
<evidence type="ECO:0000256" key="8">
    <source>
        <dbReference type="SAM" id="SignalP"/>
    </source>
</evidence>
<dbReference type="OrthoDB" id="294431at2759"/>
<dbReference type="InterPro" id="IPR034164">
    <property type="entry name" value="Pepsin-like_dom"/>
</dbReference>
<comment type="similarity">
    <text evidence="1 6">Belongs to the peptidase A1 family.</text>
</comment>
<organism evidence="10 11">
    <name type="scientific">Stylonychia lemnae</name>
    <name type="common">Ciliate</name>
    <dbReference type="NCBI Taxonomy" id="5949"/>
    <lineage>
        <taxon>Eukaryota</taxon>
        <taxon>Sar</taxon>
        <taxon>Alveolata</taxon>
        <taxon>Ciliophora</taxon>
        <taxon>Intramacronucleata</taxon>
        <taxon>Spirotrichea</taxon>
        <taxon>Stichotrichia</taxon>
        <taxon>Sporadotrichida</taxon>
        <taxon>Oxytrichidae</taxon>
        <taxon>Stylonychinae</taxon>
        <taxon>Stylonychia</taxon>
    </lineage>
</organism>
<feature type="domain" description="Peptidase A1" evidence="9">
    <location>
        <begin position="86"/>
        <end position="402"/>
    </location>
</feature>
<dbReference type="InterPro" id="IPR001969">
    <property type="entry name" value="Aspartic_peptidase_AS"/>
</dbReference>
<dbReference type="PANTHER" id="PTHR47966">
    <property type="entry name" value="BETA-SITE APP-CLEAVING ENZYME, ISOFORM A-RELATED"/>
    <property type="match status" value="1"/>
</dbReference>
<feature type="transmembrane region" description="Helical" evidence="7">
    <location>
        <begin position="415"/>
        <end position="437"/>
    </location>
</feature>
<feature type="active site" evidence="5">
    <location>
        <position position="288"/>
    </location>
</feature>
<accession>A0A077ZXF0</accession>
<dbReference type="InterPro" id="IPR021109">
    <property type="entry name" value="Peptidase_aspartic_dom_sf"/>
</dbReference>
<evidence type="ECO:0000313" key="11">
    <source>
        <dbReference type="Proteomes" id="UP000039865"/>
    </source>
</evidence>
<dbReference type="InParanoid" id="A0A077ZXF0"/>
<sequence>MKISQIKLLLGSLAIVLGLEKSPIHQTNDFKDIFDDQYNDERAYENANSLPKSKAQEVKSLNLGENVKDYQKTIKVPLENYYNIQYFAKLYIGSNLIPISVIFDTGSSSLWISAADCIGCPHLADLYNQSQSFTYFKETSVSDHISYGAGEVYGYNSTDVICLSNSKNNFCMNEVKFKLVTEARDFHGLQADGVLGLSPKNFENSVDNLISQLVDGGLIERRMFSMIIGASDENPHILFGGYNMRYAKEGEQLRWHNLVNNNFWTVNMSSATISDQALNKISNSAIVDSGSSYILLPEGDFQVFTKIISKDRSCYFDALGTKVYVCKCWMENYKDFPDIDIVIDDQKYVIPSSSYVQKSGFTCFIKVVPQNQMFSNYWILGDIFIQNYYSVFDIDNQRVGLARSNHVDNHWNWKLYAYLISYSLIGAGLTSLLYQYIQERKLKQREKIERQQLEQIKLSESDEFSFEDEV</sequence>
<feature type="signal peptide" evidence="8">
    <location>
        <begin position="1"/>
        <end position="18"/>
    </location>
</feature>
<dbReference type="GO" id="GO:0004190">
    <property type="term" value="F:aspartic-type endopeptidase activity"/>
    <property type="evidence" value="ECO:0007669"/>
    <property type="project" value="UniProtKB-KW"/>
</dbReference>
<gene>
    <name evidence="10" type="primary">Contig8365.g8918</name>
    <name evidence="10" type="ORF">STYLEM_2892</name>
</gene>
<dbReference type="Pfam" id="PF00026">
    <property type="entry name" value="Asp"/>
    <property type="match status" value="1"/>
</dbReference>
<dbReference type="GO" id="GO:0006508">
    <property type="term" value="P:proteolysis"/>
    <property type="evidence" value="ECO:0007669"/>
    <property type="project" value="UniProtKB-KW"/>
</dbReference>
<keyword evidence="11" id="KW-1185">Reference proteome</keyword>
<dbReference type="PANTHER" id="PTHR47966:SF51">
    <property type="entry name" value="BETA-SITE APP-CLEAVING ENZYME, ISOFORM A-RELATED"/>
    <property type="match status" value="1"/>
</dbReference>
<proteinExistence type="inferred from homology"/>
<dbReference type="SUPFAM" id="SSF50630">
    <property type="entry name" value="Acid proteases"/>
    <property type="match status" value="1"/>
</dbReference>
<keyword evidence="3 6" id="KW-0064">Aspartyl protease</keyword>
<dbReference type="Gene3D" id="2.40.70.10">
    <property type="entry name" value="Acid Proteases"/>
    <property type="match status" value="2"/>
</dbReference>
<feature type="chain" id="PRO_5001729039" evidence="8">
    <location>
        <begin position="19"/>
        <end position="470"/>
    </location>
</feature>
<protein>
    <submittedName>
        <fullName evidence="10">Eukaryotic aspartyl protease family protein</fullName>
    </submittedName>
</protein>
<evidence type="ECO:0000256" key="1">
    <source>
        <dbReference type="ARBA" id="ARBA00007447"/>
    </source>
</evidence>
<evidence type="ECO:0000256" key="2">
    <source>
        <dbReference type="ARBA" id="ARBA00022670"/>
    </source>
</evidence>
<keyword evidence="4 6" id="KW-0378">Hydrolase</keyword>
<name>A0A077ZXF0_STYLE</name>
<evidence type="ECO:0000256" key="3">
    <source>
        <dbReference type="ARBA" id="ARBA00022750"/>
    </source>
</evidence>
<dbReference type="PROSITE" id="PS51767">
    <property type="entry name" value="PEPTIDASE_A1"/>
    <property type="match status" value="1"/>
</dbReference>
<evidence type="ECO:0000256" key="7">
    <source>
        <dbReference type="SAM" id="Phobius"/>
    </source>
</evidence>
<evidence type="ECO:0000256" key="6">
    <source>
        <dbReference type="RuleBase" id="RU000454"/>
    </source>
</evidence>
<dbReference type="Proteomes" id="UP000039865">
    <property type="component" value="Unassembled WGS sequence"/>
</dbReference>
<keyword evidence="7" id="KW-0812">Transmembrane</keyword>
<dbReference type="CDD" id="cd05471">
    <property type="entry name" value="pepsin_like"/>
    <property type="match status" value="1"/>
</dbReference>
<dbReference type="PRINTS" id="PR00792">
    <property type="entry name" value="PEPSIN"/>
</dbReference>